<dbReference type="RefSeq" id="WP_124222454.1">
    <property type="nucleotide sequence ID" value="NZ_RKQL01000003.1"/>
</dbReference>
<dbReference type="InterPro" id="IPR000600">
    <property type="entry name" value="ROK"/>
</dbReference>
<dbReference type="PANTHER" id="PTHR18964">
    <property type="entry name" value="ROK (REPRESSOR, ORF, KINASE) FAMILY"/>
    <property type="match status" value="1"/>
</dbReference>
<dbReference type="SUPFAM" id="SSF53067">
    <property type="entry name" value="Actin-like ATPase domain"/>
    <property type="match status" value="1"/>
</dbReference>
<dbReference type="Pfam" id="PF00480">
    <property type="entry name" value="ROK"/>
    <property type="match status" value="1"/>
</dbReference>
<dbReference type="AlphaFoldDB" id="A0A3N4US08"/>
<dbReference type="PANTHER" id="PTHR18964:SF169">
    <property type="entry name" value="N-ACETYLMANNOSAMINE KINASE"/>
    <property type="match status" value="1"/>
</dbReference>
<proteinExistence type="predicted"/>
<comment type="caution">
    <text evidence="1">The sequence shown here is derived from an EMBL/GenBank/DDBJ whole genome shotgun (WGS) entry which is preliminary data.</text>
</comment>
<keyword evidence="2" id="KW-1185">Reference proteome</keyword>
<dbReference type="GO" id="GO:0016301">
    <property type="term" value="F:kinase activity"/>
    <property type="evidence" value="ECO:0007669"/>
    <property type="project" value="UniProtKB-KW"/>
</dbReference>
<dbReference type="EMBL" id="RKQL01000003">
    <property type="protein sequence ID" value="RPE67737.1"/>
    <property type="molecule type" value="Genomic_DNA"/>
</dbReference>
<dbReference type="OrthoDB" id="9810372at2"/>
<organism evidence="1 2">
    <name type="scientific">Tibeticola sediminis</name>
    <dbReference type="NCBI Taxonomy" id="1917811"/>
    <lineage>
        <taxon>Bacteria</taxon>
        <taxon>Pseudomonadati</taxon>
        <taxon>Pseudomonadota</taxon>
        <taxon>Betaproteobacteria</taxon>
        <taxon>Burkholderiales</taxon>
        <taxon>Comamonadaceae</taxon>
        <taxon>Tibeticola</taxon>
    </lineage>
</organism>
<reference evidence="1 2" key="1">
    <citation type="submission" date="2018-11" db="EMBL/GenBank/DDBJ databases">
        <title>Genomic Encyclopedia of Type Strains, Phase IV (KMG-IV): sequencing the most valuable type-strain genomes for metagenomic binning, comparative biology and taxonomic classification.</title>
        <authorList>
            <person name="Goeker M."/>
        </authorList>
    </citation>
    <scope>NUCLEOTIDE SEQUENCE [LARGE SCALE GENOMIC DNA]</scope>
    <source>
        <strain evidence="1 2">DSM 101684</strain>
    </source>
</reference>
<keyword evidence="1" id="KW-0418">Kinase</keyword>
<keyword evidence="1" id="KW-0808">Transferase</keyword>
<name>A0A3N4US08_9BURK</name>
<gene>
    <name evidence="1" type="ORF">EDC62_1621</name>
</gene>
<evidence type="ECO:0000313" key="1">
    <source>
        <dbReference type="EMBL" id="RPE67737.1"/>
    </source>
</evidence>
<dbReference type="Gene3D" id="3.30.420.40">
    <property type="match status" value="2"/>
</dbReference>
<accession>A0A3N4US08</accession>
<dbReference type="InterPro" id="IPR043129">
    <property type="entry name" value="ATPase_NBD"/>
</dbReference>
<protein>
    <submittedName>
        <fullName evidence="1">Glucokinase</fullName>
    </submittedName>
</protein>
<sequence length="321" mass="33104">MRWFACVDIGGTKVAVALARAAGAARPEFGPARREPTVRQGEPVALALQVLRLVDAVCAEAGIRRAALAAVGVASAGPFAHQGGALGLVTPNLCGGLSGGQTGLPNDWTFLPLEAPLRAALPEAVRLRIENDAIAALEAERRWGALQGRSHCAYVTWSTGVGVGLCVDGRVLHGKHGNAGHAGHQFVNDDASGARCGCGNLGDVEAQVAGGALERRFGRDPAALWAAALQGGDARARAQVEAVCAVMGRMLYNLVVTLDLDAVALGGGVFWPHRDWLLPRLQAQIDAHFPALTAGVRLHPAGLGEQVGQYAAAALVAGAEE</sequence>
<evidence type="ECO:0000313" key="2">
    <source>
        <dbReference type="Proteomes" id="UP000272193"/>
    </source>
</evidence>
<dbReference type="Proteomes" id="UP000272193">
    <property type="component" value="Unassembled WGS sequence"/>
</dbReference>